<proteinExistence type="predicted"/>
<feature type="transmembrane region" description="Helical" evidence="8">
    <location>
        <begin position="270"/>
        <end position="292"/>
    </location>
</feature>
<dbReference type="GO" id="GO:0015421">
    <property type="term" value="F:ABC-type oligopeptide transporter activity"/>
    <property type="evidence" value="ECO:0007669"/>
    <property type="project" value="TreeGrafter"/>
</dbReference>
<dbReference type="Pfam" id="PF00664">
    <property type="entry name" value="ABC_membrane"/>
    <property type="match status" value="1"/>
</dbReference>
<dbReference type="Proteomes" id="UP000250123">
    <property type="component" value="Chromosome SHEWBE"/>
</dbReference>
<protein>
    <submittedName>
        <fullName evidence="11">Putative ABC transporter, ATP-binding/permease protein</fullName>
    </submittedName>
</protein>
<evidence type="ECO:0000313" key="11">
    <source>
        <dbReference type="EMBL" id="SQH75286.1"/>
    </source>
</evidence>
<dbReference type="FunFam" id="1.20.1560.10:FF:000098">
    <property type="entry name" value="Probable ATP-binding/permease fusion ABC transporter"/>
    <property type="match status" value="1"/>
</dbReference>
<dbReference type="PROSITE" id="PS50929">
    <property type="entry name" value="ABC_TM1F"/>
    <property type="match status" value="1"/>
</dbReference>
<dbReference type="InterPro" id="IPR036640">
    <property type="entry name" value="ABC1_TM_sf"/>
</dbReference>
<accession>A0A330LYD4</accession>
<reference evidence="12" key="1">
    <citation type="submission" date="2018-06" db="EMBL/GenBank/DDBJ databases">
        <authorList>
            <person name="Cea G.-C."/>
            <person name="William W."/>
        </authorList>
    </citation>
    <scope>NUCLEOTIDE SEQUENCE [LARGE SCALE GENOMIC DNA]</scope>
    <source>
        <strain evidence="12">DB21MT-2</strain>
    </source>
</reference>
<gene>
    <name evidence="11" type="ORF">SHEWBE_1320</name>
</gene>
<dbReference type="SUPFAM" id="SSF90123">
    <property type="entry name" value="ABC transporter transmembrane region"/>
    <property type="match status" value="1"/>
</dbReference>
<dbReference type="GO" id="GO:0016887">
    <property type="term" value="F:ATP hydrolysis activity"/>
    <property type="evidence" value="ECO:0007669"/>
    <property type="project" value="InterPro"/>
</dbReference>
<evidence type="ECO:0000256" key="4">
    <source>
        <dbReference type="ARBA" id="ARBA00022840"/>
    </source>
</evidence>
<feature type="transmembrane region" description="Helical" evidence="8">
    <location>
        <begin position="52"/>
        <end position="72"/>
    </location>
</feature>
<evidence type="ECO:0000256" key="1">
    <source>
        <dbReference type="ARBA" id="ARBA00004651"/>
    </source>
</evidence>
<dbReference type="KEGG" id="sbk:SHEWBE_1320"/>
<evidence type="ECO:0000313" key="12">
    <source>
        <dbReference type="Proteomes" id="UP000250123"/>
    </source>
</evidence>
<organism evidence="11 12">
    <name type="scientific">Shewanella benthica</name>
    <dbReference type="NCBI Taxonomy" id="43661"/>
    <lineage>
        <taxon>Bacteria</taxon>
        <taxon>Pseudomonadati</taxon>
        <taxon>Pseudomonadota</taxon>
        <taxon>Gammaproteobacteria</taxon>
        <taxon>Alteromonadales</taxon>
        <taxon>Shewanellaceae</taxon>
        <taxon>Shewanella</taxon>
    </lineage>
</organism>
<dbReference type="InterPro" id="IPR027417">
    <property type="entry name" value="P-loop_NTPase"/>
</dbReference>
<dbReference type="Gene3D" id="3.40.50.300">
    <property type="entry name" value="P-loop containing nucleotide triphosphate hydrolases"/>
    <property type="match status" value="1"/>
</dbReference>
<name>A0A330LYD4_9GAMM</name>
<feature type="region of interest" description="Disordered" evidence="7">
    <location>
        <begin position="1"/>
        <end position="30"/>
    </location>
</feature>
<evidence type="ECO:0000256" key="5">
    <source>
        <dbReference type="ARBA" id="ARBA00022989"/>
    </source>
</evidence>
<evidence type="ECO:0000259" key="9">
    <source>
        <dbReference type="PROSITE" id="PS50893"/>
    </source>
</evidence>
<feature type="transmembrane region" description="Helical" evidence="8">
    <location>
        <begin position="193"/>
        <end position="211"/>
    </location>
</feature>
<dbReference type="OrthoDB" id="9806127at2"/>
<feature type="transmembrane region" description="Helical" evidence="8">
    <location>
        <begin position="92"/>
        <end position="113"/>
    </location>
</feature>
<dbReference type="PANTHER" id="PTHR43394">
    <property type="entry name" value="ATP-DEPENDENT PERMEASE MDL1, MITOCHONDRIAL"/>
    <property type="match status" value="1"/>
</dbReference>
<evidence type="ECO:0000256" key="6">
    <source>
        <dbReference type="ARBA" id="ARBA00023136"/>
    </source>
</evidence>
<dbReference type="FunFam" id="3.40.50.300:FF:000218">
    <property type="entry name" value="Multidrug ABC transporter ATP-binding protein"/>
    <property type="match status" value="1"/>
</dbReference>
<dbReference type="CDD" id="cd18575">
    <property type="entry name" value="ABC_6TM_bac_exporter_ABCB8_10_like"/>
    <property type="match status" value="1"/>
</dbReference>
<dbReference type="GO" id="GO:0090374">
    <property type="term" value="P:oligopeptide export from mitochondrion"/>
    <property type="evidence" value="ECO:0007669"/>
    <property type="project" value="TreeGrafter"/>
</dbReference>
<dbReference type="AlphaFoldDB" id="A0A330LYD4"/>
<dbReference type="InterPro" id="IPR039421">
    <property type="entry name" value="Type_1_exporter"/>
</dbReference>
<evidence type="ECO:0000256" key="8">
    <source>
        <dbReference type="SAM" id="Phobius"/>
    </source>
</evidence>
<dbReference type="GO" id="GO:0005524">
    <property type="term" value="F:ATP binding"/>
    <property type="evidence" value="ECO:0007669"/>
    <property type="project" value="UniProtKB-KW"/>
</dbReference>
<dbReference type="SUPFAM" id="SSF52540">
    <property type="entry name" value="P-loop containing nucleoside triphosphate hydrolases"/>
    <property type="match status" value="1"/>
</dbReference>
<dbReference type="PROSITE" id="PS00211">
    <property type="entry name" value="ABC_TRANSPORTER_1"/>
    <property type="match status" value="1"/>
</dbReference>
<dbReference type="InterPro" id="IPR017871">
    <property type="entry name" value="ABC_transporter-like_CS"/>
</dbReference>
<feature type="domain" description="ABC transporter" evidence="9">
    <location>
        <begin position="382"/>
        <end position="623"/>
    </location>
</feature>
<dbReference type="InterPro" id="IPR011527">
    <property type="entry name" value="ABC1_TM_dom"/>
</dbReference>
<feature type="domain" description="ABC transmembrane type-1" evidence="10">
    <location>
        <begin position="53"/>
        <end position="335"/>
    </location>
</feature>
<dbReference type="InterPro" id="IPR003593">
    <property type="entry name" value="AAA+_ATPase"/>
</dbReference>
<dbReference type="SMART" id="SM00382">
    <property type="entry name" value="AAA"/>
    <property type="match status" value="1"/>
</dbReference>
<dbReference type="PROSITE" id="PS50893">
    <property type="entry name" value="ABC_TRANSPORTER_2"/>
    <property type="match status" value="1"/>
</dbReference>
<dbReference type="InterPro" id="IPR011918">
    <property type="entry name" value="ABC_MsbA_ATP-bd"/>
</dbReference>
<evidence type="ECO:0000256" key="3">
    <source>
        <dbReference type="ARBA" id="ARBA00022741"/>
    </source>
</evidence>
<dbReference type="NCBIfam" id="TIGR02204">
    <property type="entry name" value="MsbA_rel"/>
    <property type="match status" value="1"/>
</dbReference>
<dbReference type="GO" id="GO:0005886">
    <property type="term" value="C:plasma membrane"/>
    <property type="evidence" value="ECO:0007669"/>
    <property type="project" value="UniProtKB-SubCell"/>
</dbReference>
<comment type="subcellular location">
    <subcellularLocation>
        <location evidence="1">Cell membrane</location>
        <topology evidence="1">Multi-pass membrane protein</topology>
    </subcellularLocation>
</comment>
<sequence length="629" mass="68799">MSQDASSASTMNTEANKSLTSASAPKSSKPHVHQQSVLPWIAGFLKPYKTKVIAAIVFLFIGSLAWLSLGQGVRLMVDEGFLQENGNRLNEIIMLVIGITALSSSAIFCRFYLMTWLGERVSADIRLKVYDHLLKLSPGFYAKLRTGEVISRFTADTTLLQSVVGSSLSMALRASVTVIGGIVMMGITSIKMTGLVLLAVPLVLGPIFFFGRKVRELSRKSQDRVGDLGAYVDETLHEIHTVQAYSHEDQDRAMFSNRVEAVMDAAKGRIWYRSILIALVMFLSIFAIALVTWVGAHDVMSGGMSGGELSAFMFYAVMVAGSVATISEVIGDIQRAAGASERLIELIETPIDIPTINNPVELPQKVKGELKLTGVRFSYENIQDSQLKPAEAGDESVPANDEEVIRGLDIHIHPGERVALVGASGAGKSTLFELLQRFYCLNAGTIELDGIDIAHLELQTLRQQYALVPQESVIFATNVLENVRYGRLDASEEEVIKACEAARAHEFISEFRDGYHTYLGERGVRLSGGQKQRIAIARAILADRPILLLDEATSALDAISEHKVKLALDSLMVGKTSLIIAHRLATVLNADRILVMEKGQLVASGTHQELMQSCELYREFASLQLITET</sequence>
<evidence type="ECO:0000256" key="7">
    <source>
        <dbReference type="SAM" id="MobiDB-lite"/>
    </source>
</evidence>
<feature type="compositionally biased region" description="Polar residues" evidence="7">
    <location>
        <begin position="1"/>
        <end position="26"/>
    </location>
</feature>
<keyword evidence="5 8" id="KW-1133">Transmembrane helix</keyword>
<keyword evidence="6 8" id="KW-0472">Membrane</keyword>
<keyword evidence="2 8" id="KW-0812">Transmembrane</keyword>
<dbReference type="PANTHER" id="PTHR43394:SF1">
    <property type="entry name" value="ATP-BINDING CASSETTE SUB-FAMILY B MEMBER 10, MITOCHONDRIAL"/>
    <property type="match status" value="1"/>
</dbReference>
<keyword evidence="4 11" id="KW-0067">ATP-binding</keyword>
<evidence type="ECO:0000256" key="2">
    <source>
        <dbReference type="ARBA" id="ARBA00022692"/>
    </source>
</evidence>
<keyword evidence="3" id="KW-0547">Nucleotide-binding</keyword>
<dbReference type="EMBL" id="LS483452">
    <property type="protein sequence ID" value="SQH75286.1"/>
    <property type="molecule type" value="Genomic_DNA"/>
</dbReference>
<dbReference type="Gene3D" id="1.20.1560.10">
    <property type="entry name" value="ABC transporter type 1, transmembrane domain"/>
    <property type="match status" value="1"/>
</dbReference>
<feature type="transmembrane region" description="Helical" evidence="8">
    <location>
        <begin position="170"/>
        <end position="187"/>
    </location>
</feature>
<dbReference type="Pfam" id="PF00005">
    <property type="entry name" value="ABC_tran"/>
    <property type="match status" value="1"/>
</dbReference>
<feature type="transmembrane region" description="Helical" evidence="8">
    <location>
        <begin position="312"/>
        <end position="333"/>
    </location>
</feature>
<evidence type="ECO:0000259" key="10">
    <source>
        <dbReference type="PROSITE" id="PS50929"/>
    </source>
</evidence>
<dbReference type="InterPro" id="IPR003439">
    <property type="entry name" value="ABC_transporter-like_ATP-bd"/>
</dbReference>